<accession>X0W4G7</accession>
<feature type="non-terminal residue" evidence="2">
    <location>
        <position position="1"/>
    </location>
</feature>
<organism evidence="2">
    <name type="scientific">marine sediment metagenome</name>
    <dbReference type="NCBI Taxonomy" id="412755"/>
    <lineage>
        <taxon>unclassified sequences</taxon>
        <taxon>metagenomes</taxon>
        <taxon>ecological metagenomes</taxon>
    </lineage>
</organism>
<feature type="domain" description="BPL/LPL catalytic" evidence="1">
    <location>
        <begin position="3"/>
        <end position="168"/>
    </location>
</feature>
<name>X0W4G7_9ZZZZ</name>
<evidence type="ECO:0000259" key="1">
    <source>
        <dbReference type="Pfam" id="PF21948"/>
    </source>
</evidence>
<dbReference type="Gene3D" id="3.30.930.10">
    <property type="entry name" value="Bira Bifunctional Protein, Domain 2"/>
    <property type="match status" value="1"/>
</dbReference>
<dbReference type="SUPFAM" id="SSF55681">
    <property type="entry name" value="Class II aaRS and biotin synthetases"/>
    <property type="match status" value="1"/>
</dbReference>
<dbReference type="InterPro" id="IPR004143">
    <property type="entry name" value="BPL_LPL_catalytic"/>
</dbReference>
<dbReference type="AlphaFoldDB" id="X0W4G7"/>
<dbReference type="Pfam" id="PF21948">
    <property type="entry name" value="LplA-B_cat"/>
    <property type="match status" value="1"/>
</dbReference>
<gene>
    <name evidence="2" type="ORF">S01H1_49887</name>
</gene>
<dbReference type="EMBL" id="BARS01032117">
    <property type="protein sequence ID" value="GAG25764.1"/>
    <property type="molecule type" value="Genomic_DNA"/>
</dbReference>
<evidence type="ECO:0000313" key="2">
    <source>
        <dbReference type="EMBL" id="GAG25764.1"/>
    </source>
</evidence>
<protein>
    <recommendedName>
        <fullName evidence="1">BPL/LPL catalytic domain-containing protein</fullName>
    </recommendedName>
</protein>
<proteinExistence type="predicted"/>
<dbReference type="InterPro" id="IPR045864">
    <property type="entry name" value="aa-tRNA-synth_II/BPL/LPL"/>
</dbReference>
<reference evidence="2" key="1">
    <citation type="journal article" date="2014" name="Front. Microbiol.">
        <title>High frequency of phylogenetically diverse reductive dehalogenase-homologous genes in deep subseafloor sedimentary metagenomes.</title>
        <authorList>
            <person name="Kawai M."/>
            <person name="Futagami T."/>
            <person name="Toyoda A."/>
            <person name="Takaki Y."/>
            <person name="Nishi S."/>
            <person name="Hori S."/>
            <person name="Arai W."/>
            <person name="Tsubouchi T."/>
            <person name="Morono Y."/>
            <person name="Uchiyama I."/>
            <person name="Ito T."/>
            <person name="Fujiyama A."/>
            <person name="Inagaki F."/>
            <person name="Takami H."/>
        </authorList>
    </citation>
    <scope>NUCLEOTIDE SEQUENCE</scope>
    <source>
        <strain evidence="2">Expedition CK06-06</strain>
    </source>
</reference>
<comment type="caution">
    <text evidence="2">The sequence shown here is derived from an EMBL/GenBank/DDBJ whole genome shotgun (WGS) entry which is preliminary data.</text>
</comment>
<sequence length="180" mass="19922">SKTEELVDVKYCRGHGIDIVPYLGQGGCYVTEAGDLGILLIFHRPALGEGVEHTLKEVMQSVLMEHYGVETYLETNELMTKQFIAPLYLLPCSITPPNGVKIWGDAFANMGKIVMVVGALTLEFDAVKTKKILKERPGHPEVKEPQGLNDLLGRKLDPKEMIEFVIAEWLKATNSKLANG</sequence>